<gene>
    <name evidence="1" type="ORF">H5V44_11535</name>
</gene>
<evidence type="ECO:0000313" key="1">
    <source>
        <dbReference type="EMBL" id="MBB6646906.1"/>
    </source>
</evidence>
<dbReference type="Proteomes" id="UP000546257">
    <property type="component" value="Unassembled WGS sequence"/>
</dbReference>
<dbReference type="RefSeq" id="WP_185193290.1">
    <property type="nucleotide sequence ID" value="NZ_JACKXD010000004.1"/>
</dbReference>
<organism evidence="1 2">
    <name type="scientific">Halobellus ruber</name>
    <dbReference type="NCBI Taxonomy" id="2761102"/>
    <lineage>
        <taxon>Archaea</taxon>
        <taxon>Methanobacteriati</taxon>
        <taxon>Methanobacteriota</taxon>
        <taxon>Stenosarchaea group</taxon>
        <taxon>Halobacteria</taxon>
        <taxon>Halobacteriales</taxon>
        <taxon>Haloferacaceae</taxon>
        <taxon>Halobellus</taxon>
    </lineage>
</organism>
<dbReference type="AlphaFoldDB" id="A0A7J9SLK6"/>
<reference evidence="1 2" key="1">
    <citation type="submission" date="2020-08" db="EMBL/GenBank/DDBJ databases">
        <authorList>
            <person name="Seo M.-J."/>
        </authorList>
    </citation>
    <scope>NUCLEOTIDE SEQUENCE [LARGE SCALE GENOMIC DNA]</scope>
    <source>
        <strain evidence="1 2">MBLA0160</strain>
    </source>
</reference>
<protein>
    <submittedName>
        <fullName evidence="1">Uncharacterized protein</fullName>
    </submittedName>
</protein>
<dbReference type="EMBL" id="JACKXD010000004">
    <property type="protein sequence ID" value="MBB6646906.1"/>
    <property type="molecule type" value="Genomic_DNA"/>
</dbReference>
<sequence length="135" mass="15356">MLPDDLPVDPDQLLTWHTECWQCGEDTPVVWPRHDHLDTPIGDVLANYDTPVERVYSNTLEKEVWGNVCQHCDSYQGNHYIRREAIEIDPPVVECPNCGEKHEWRPDEGLGGAFGQGWVSCPEYGDVPVGDPRED</sequence>
<accession>A0A7J9SLK6</accession>
<proteinExistence type="predicted"/>
<comment type="caution">
    <text evidence="1">The sequence shown here is derived from an EMBL/GenBank/DDBJ whole genome shotgun (WGS) entry which is preliminary data.</text>
</comment>
<name>A0A7J9SLK6_9EURY</name>
<keyword evidence="2" id="KW-1185">Reference proteome</keyword>
<evidence type="ECO:0000313" key="2">
    <source>
        <dbReference type="Proteomes" id="UP000546257"/>
    </source>
</evidence>